<dbReference type="Proteomes" id="UP000028782">
    <property type="component" value="Chromosome"/>
</dbReference>
<evidence type="ECO:0000313" key="1">
    <source>
        <dbReference type="EMBL" id="AIJ47501.1"/>
    </source>
</evidence>
<name>A0A076PS20_COMTE</name>
<dbReference type="RefSeq" id="WP_043373517.1">
    <property type="nucleotide sequence ID" value="NZ_CP006704.1"/>
</dbReference>
<accession>A0A076PS20</accession>
<protein>
    <submittedName>
        <fullName evidence="1">Uncharacterized protein</fullName>
    </submittedName>
</protein>
<dbReference type="KEGG" id="ctes:O987_16940"/>
<dbReference type="AlphaFoldDB" id="A0A076PS20"/>
<dbReference type="InterPro" id="IPR028962">
    <property type="entry name" value="Imm10"/>
</dbReference>
<proteinExistence type="predicted"/>
<dbReference type="HOGENOM" id="CLU_149252_0_0_4"/>
<sequence length="140" mass="15522">MNSLSFTAACIVTKDPEGFCHLVGFADKKHGTEHYLMLQRSFAEDKDEQDEVLGMDTYHVEWSGPQSPCYGGIAEFVLKRSGVEVTFKREGAQGMNSLEHMSIDFDLSASEYEELKAALTDIFAGDGCFEMTDSQATRTS</sequence>
<organism evidence="1 2">
    <name type="scientific">Comamonas testosteroni TK102</name>
    <dbReference type="NCBI Taxonomy" id="1392005"/>
    <lineage>
        <taxon>Bacteria</taxon>
        <taxon>Pseudomonadati</taxon>
        <taxon>Pseudomonadota</taxon>
        <taxon>Betaproteobacteria</taxon>
        <taxon>Burkholderiales</taxon>
        <taxon>Comamonadaceae</taxon>
        <taxon>Comamonas</taxon>
    </lineage>
</organism>
<dbReference type="Pfam" id="PF15588">
    <property type="entry name" value="Imm10"/>
    <property type="match status" value="1"/>
</dbReference>
<dbReference type="EMBL" id="CP006704">
    <property type="protein sequence ID" value="AIJ47501.1"/>
    <property type="molecule type" value="Genomic_DNA"/>
</dbReference>
<reference evidence="1 2" key="1">
    <citation type="journal article" date="2014" name="Genome Announc.">
        <title>Complete Genome Sequence of Polychlorinated Biphenyl Degrader Comamonas testosteroni TK102 (NBRC 109938).</title>
        <authorList>
            <person name="Fukuda K."/>
            <person name="Hosoyama A."/>
            <person name="Tsuchikane K."/>
            <person name="Ohji S."/>
            <person name="Yamazoe A."/>
            <person name="Fujita N."/>
            <person name="Shintani M."/>
            <person name="Kimbara K."/>
        </authorList>
    </citation>
    <scope>NUCLEOTIDE SEQUENCE [LARGE SCALE GENOMIC DNA]</scope>
    <source>
        <strain evidence="1">TK102</strain>
    </source>
</reference>
<evidence type="ECO:0000313" key="2">
    <source>
        <dbReference type="Proteomes" id="UP000028782"/>
    </source>
</evidence>
<gene>
    <name evidence="1" type="ORF">O987_16940</name>
</gene>